<dbReference type="SUPFAM" id="SSF53098">
    <property type="entry name" value="Ribonuclease H-like"/>
    <property type="match status" value="1"/>
</dbReference>
<dbReference type="AlphaFoldDB" id="A0A9Q3D8E7"/>
<proteinExistence type="predicted"/>
<dbReference type="InterPro" id="IPR050951">
    <property type="entry name" value="Retrovirus_Pol_polyprotein"/>
</dbReference>
<evidence type="ECO:0000313" key="4">
    <source>
        <dbReference type="Proteomes" id="UP000765509"/>
    </source>
</evidence>
<name>A0A9Q3D8E7_9BASI</name>
<organism evidence="3 4">
    <name type="scientific">Austropuccinia psidii MF-1</name>
    <dbReference type="NCBI Taxonomy" id="1389203"/>
    <lineage>
        <taxon>Eukaryota</taxon>
        <taxon>Fungi</taxon>
        <taxon>Dikarya</taxon>
        <taxon>Basidiomycota</taxon>
        <taxon>Pucciniomycotina</taxon>
        <taxon>Pucciniomycetes</taxon>
        <taxon>Pucciniales</taxon>
        <taxon>Sphaerophragmiaceae</taxon>
        <taxon>Austropuccinia</taxon>
    </lineage>
</organism>
<dbReference type="OrthoDB" id="2273864at2759"/>
<dbReference type="PROSITE" id="PS50994">
    <property type="entry name" value="INTEGRASE"/>
    <property type="match status" value="1"/>
</dbReference>
<dbReference type="PANTHER" id="PTHR37984:SF5">
    <property type="entry name" value="PROTEIN NYNRIN-LIKE"/>
    <property type="match status" value="1"/>
</dbReference>
<dbReference type="InterPro" id="IPR012337">
    <property type="entry name" value="RNaseH-like_sf"/>
</dbReference>
<dbReference type="PANTHER" id="PTHR37984">
    <property type="entry name" value="PROTEIN CBG26694"/>
    <property type="match status" value="1"/>
</dbReference>
<evidence type="ECO:0000259" key="2">
    <source>
        <dbReference type="PROSITE" id="PS50994"/>
    </source>
</evidence>
<dbReference type="InterPro" id="IPR036397">
    <property type="entry name" value="RNaseH_sf"/>
</dbReference>
<keyword evidence="4" id="KW-1185">Reference proteome</keyword>
<evidence type="ECO:0000313" key="3">
    <source>
        <dbReference type="EMBL" id="MBW0496183.1"/>
    </source>
</evidence>
<keyword evidence="1" id="KW-0694">RNA-binding</keyword>
<feature type="domain" description="Integrase catalytic" evidence="2">
    <location>
        <begin position="6"/>
        <end position="131"/>
    </location>
</feature>
<evidence type="ECO:0000256" key="1">
    <source>
        <dbReference type="ARBA" id="ARBA00022884"/>
    </source>
</evidence>
<accession>A0A9Q3D8E7</accession>
<gene>
    <name evidence="3" type="ORF">O181_035898</name>
</gene>
<comment type="caution">
    <text evidence="3">The sequence shown here is derived from an EMBL/GenBank/DDBJ whole genome shotgun (WGS) entry which is preliminary data.</text>
</comment>
<protein>
    <recommendedName>
        <fullName evidence="2">Integrase catalytic domain-containing protein</fullName>
    </recommendedName>
</protein>
<dbReference type="Gene3D" id="3.30.420.10">
    <property type="entry name" value="Ribonuclease H-like superfamily/Ribonuclease H"/>
    <property type="match status" value="1"/>
</dbReference>
<dbReference type="GO" id="GO:0015074">
    <property type="term" value="P:DNA integration"/>
    <property type="evidence" value="ECO:0007669"/>
    <property type="project" value="InterPro"/>
</dbReference>
<dbReference type="Proteomes" id="UP000765509">
    <property type="component" value="Unassembled WGS sequence"/>
</dbReference>
<dbReference type="GO" id="GO:0003723">
    <property type="term" value="F:RNA binding"/>
    <property type="evidence" value="ECO:0007669"/>
    <property type="project" value="UniProtKB-KW"/>
</dbReference>
<sequence>MIYIQEKSTPWEVAHKYWVTALPPGGEKSYNACFVIVERYSRTPIFLPCHKDDTAMDRGLLIWNRLIFHTGLFANIISDRYTKFMSALETNLHMLLGTKLSLSTAYHPQTDGLAERIIKTLEDTVRTFFFL</sequence>
<dbReference type="InterPro" id="IPR001584">
    <property type="entry name" value="Integrase_cat-core"/>
</dbReference>
<dbReference type="EMBL" id="AVOT02013487">
    <property type="protein sequence ID" value="MBW0496183.1"/>
    <property type="molecule type" value="Genomic_DNA"/>
</dbReference>
<dbReference type="GO" id="GO:0005634">
    <property type="term" value="C:nucleus"/>
    <property type="evidence" value="ECO:0007669"/>
    <property type="project" value="UniProtKB-ARBA"/>
</dbReference>
<reference evidence="3" key="1">
    <citation type="submission" date="2021-03" db="EMBL/GenBank/DDBJ databases">
        <title>Draft genome sequence of rust myrtle Austropuccinia psidii MF-1, a brazilian biotype.</title>
        <authorList>
            <person name="Quecine M.C."/>
            <person name="Pachon D.M.R."/>
            <person name="Bonatelli M.L."/>
            <person name="Correr F.H."/>
            <person name="Franceschini L.M."/>
            <person name="Leite T.F."/>
            <person name="Margarido G.R.A."/>
            <person name="Almeida C.A."/>
            <person name="Ferrarezi J.A."/>
            <person name="Labate C.A."/>
        </authorList>
    </citation>
    <scope>NUCLEOTIDE SEQUENCE</scope>
    <source>
        <strain evidence="3">MF-1</strain>
    </source>
</reference>